<keyword evidence="2" id="KW-1185">Reference proteome</keyword>
<gene>
    <name evidence="1" type="ORF">HPB50_003782</name>
</gene>
<dbReference type="EMBL" id="CM023485">
    <property type="protein sequence ID" value="KAH6929641.1"/>
    <property type="molecule type" value="Genomic_DNA"/>
</dbReference>
<protein>
    <submittedName>
        <fullName evidence="1">Uncharacterized protein</fullName>
    </submittedName>
</protein>
<sequence>MCDSKQEEVPRRVWGPLTAVATEAERRRGPVTEIGEARQRKHLHLSTPSRRWRAAFSQAAVVICWQVGPRKNTNFAGLQQEDVVAKSTRRRKTEVDGSRAEPVSLSACE</sequence>
<reference evidence="1" key="1">
    <citation type="submission" date="2020-05" db="EMBL/GenBank/DDBJ databases">
        <title>Large-scale comparative analyses of tick genomes elucidate their genetic diversity and vector capacities.</title>
        <authorList>
            <person name="Jia N."/>
            <person name="Wang J."/>
            <person name="Shi W."/>
            <person name="Du L."/>
            <person name="Sun Y."/>
            <person name="Zhan W."/>
            <person name="Jiang J."/>
            <person name="Wang Q."/>
            <person name="Zhang B."/>
            <person name="Ji P."/>
            <person name="Sakyi L.B."/>
            <person name="Cui X."/>
            <person name="Yuan T."/>
            <person name="Jiang B."/>
            <person name="Yang W."/>
            <person name="Lam T.T.-Y."/>
            <person name="Chang Q."/>
            <person name="Ding S."/>
            <person name="Wang X."/>
            <person name="Zhu J."/>
            <person name="Ruan X."/>
            <person name="Zhao L."/>
            <person name="Wei J."/>
            <person name="Que T."/>
            <person name="Du C."/>
            <person name="Cheng J."/>
            <person name="Dai P."/>
            <person name="Han X."/>
            <person name="Huang E."/>
            <person name="Gao Y."/>
            <person name="Liu J."/>
            <person name="Shao H."/>
            <person name="Ye R."/>
            <person name="Li L."/>
            <person name="Wei W."/>
            <person name="Wang X."/>
            <person name="Wang C."/>
            <person name="Yang T."/>
            <person name="Huo Q."/>
            <person name="Li W."/>
            <person name="Guo W."/>
            <person name="Chen H."/>
            <person name="Zhou L."/>
            <person name="Ni X."/>
            <person name="Tian J."/>
            <person name="Zhou Y."/>
            <person name="Sheng Y."/>
            <person name="Liu T."/>
            <person name="Pan Y."/>
            <person name="Xia L."/>
            <person name="Li J."/>
            <person name="Zhao F."/>
            <person name="Cao W."/>
        </authorList>
    </citation>
    <scope>NUCLEOTIDE SEQUENCE</scope>
    <source>
        <strain evidence="1">Hyas-2018</strain>
    </source>
</reference>
<proteinExistence type="predicted"/>
<evidence type="ECO:0000313" key="1">
    <source>
        <dbReference type="EMBL" id="KAH6929641.1"/>
    </source>
</evidence>
<comment type="caution">
    <text evidence="1">The sequence shown here is derived from an EMBL/GenBank/DDBJ whole genome shotgun (WGS) entry which is preliminary data.</text>
</comment>
<name>A0ACB7S3Z2_HYAAI</name>
<accession>A0ACB7S3Z2</accession>
<organism evidence="1 2">
    <name type="scientific">Hyalomma asiaticum</name>
    <name type="common">Tick</name>
    <dbReference type="NCBI Taxonomy" id="266040"/>
    <lineage>
        <taxon>Eukaryota</taxon>
        <taxon>Metazoa</taxon>
        <taxon>Ecdysozoa</taxon>
        <taxon>Arthropoda</taxon>
        <taxon>Chelicerata</taxon>
        <taxon>Arachnida</taxon>
        <taxon>Acari</taxon>
        <taxon>Parasitiformes</taxon>
        <taxon>Ixodida</taxon>
        <taxon>Ixodoidea</taxon>
        <taxon>Ixodidae</taxon>
        <taxon>Hyalomminae</taxon>
        <taxon>Hyalomma</taxon>
    </lineage>
</organism>
<evidence type="ECO:0000313" key="2">
    <source>
        <dbReference type="Proteomes" id="UP000821845"/>
    </source>
</evidence>
<dbReference type="Proteomes" id="UP000821845">
    <property type="component" value="Chromosome 5"/>
</dbReference>